<feature type="domain" description="DUF7147" evidence="1">
    <location>
        <begin position="3"/>
        <end position="121"/>
    </location>
</feature>
<evidence type="ECO:0000313" key="2">
    <source>
        <dbReference type="EMBL" id="SIT67984.1"/>
    </source>
</evidence>
<dbReference type="OrthoDB" id="2427086at2"/>
<accession>A0A1U7PHI5</accession>
<gene>
    <name evidence="2" type="ORF">SAMN05428946_0303</name>
</gene>
<dbReference type="RefSeq" id="WP_076756606.1">
    <property type="nucleotide sequence ID" value="NZ_FTPL01000001.1"/>
</dbReference>
<dbReference type="STRING" id="550447.SAMN05428946_0303"/>
<keyword evidence="3" id="KW-1185">Reference proteome</keyword>
<dbReference type="Proteomes" id="UP000187550">
    <property type="component" value="Unassembled WGS sequence"/>
</dbReference>
<protein>
    <recommendedName>
        <fullName evidence="1">DUF7147 domain-containing protein</fullName>
    </recommendedName>
</protein>
<dbReference type="AlphaFoldDB" id="A0A1U7PHI5"/>
<name>A0A1U7PHI5_9BACI</name>
<evidence type="ECO:0000313" key="3">
    <source>
        <dbReference type="Proteomes" id="UP000187550"/>
    </source>
</evidence>
<evidence type="ECO:0000259" key="1">
    <source>
        <dbReference type="Pfam" id="PF23648"/>
    </source>
</evidence>
<organism evidence="2 3">
    <name type="scientific">Edaphobacillus lindanitolerans</name>
    <dbReference type="NCBI Taxonomy" id="550447"/>
    <lineage>
        <taxon>Bacteria</taxon>
        <taxon>Bacillati</taxon>
        <taxon>Bacillota</taxon>
        <taxon>Bacilli</taxon>
        <taxon>Bacillales</taxon>
        <taxon>Bacillaceae</taxon>
        <taxon>Edaphobacillus</taxon>
    </lineage>
</organism>
<reference evidence="3" key="1">
    <citation type="submission" date="2017-01" db="EMBL/GenBank/DDBJ databases">
        <authorList>
            <person name="Varghese N."/>
            <person name="Submissions S."/>
        </authorList>
    </citation>
    <scope>NUCLEOTIDE SEQUENCE [LARGE SCALE GENOMIC DNA]</scope>
    <source>
        <strain evidence="3">MNA4</strain>
    </source>
</reference>
<dbReference type="InterPro" id="IPR055571">
    <property type="entry name" value="DUF7147"/>
</dbReference>
<dbReference type="Pfam" id="PF23648">
    <property type="entry name" value="DUF7147"/>
    <property type="match status" value="1"/>
</dbReference>
<sequence length="137" mass="15240">MDTQRFIELGEGFGDVFELCELIRTNRSRICRAFILEKDAAEEAVSLAVALFPAGGGHFMPVYICREGIRAGSARQRMFTDALDEAGAGPVTLKVRPSSVFGSPEEYYRHLTGVLRANRLLPAPELMLRARRQMPPL</sequence>
<proteinExistence type="predicted"/>
<dbReference type="EMBL" id="FTPL01000001">
    <property type="protein sequence ID" value="SIT67984.1"/>
    <property type="molecule type" value="Genomic_DNA"/>
</dbReference>